<evidence type="ECO:0000313" key="2">
    <source>
        <dbReference type="Proteomes" id="UP000886818"/>
    </source>
</evidence>
<gene>
    <name evidence="1" type="ORF">KVH43_07460</name>
</gene>
<proteinExistence type="predicted"/>
<dbReference type="EMBL" id="CP078093">
    <property type="protein sequence ID" value="QXM05233.1"/>
    <property type="molecule type" value="Genomic_DNA"/>
</dbReference>
<sequence length="115" mass="13380">MLGFILKVLLLGVTIAFLLAWGYVKQQRKTEELLNTLYRKCEDKIIKELKKTDALTGKDIEKIIYGTKASLFWSKNKLQVTNSKIVMKHLIMDMINKGTIEEVLNSKPKKYKLKY</sequence>
<evidence type="ECO:0000313" key="1">
    <source>
        <dbReference type="EMBL" id="QXM05233.1"/>
    </source>
</evidence>
<protein>
    <submittedName>
        <fullName evidence="1">Uncharacterized protein</fullName>
    </submittedName>
</protein>
<name>A0ABX8R878_9CLOT</name>
<dbReference type="Proteomes" id="UP000886818">
    <property type="component" value="Chromosome"/>
</dbReference>
<keyword evidence="2" id="KW-1185">Reference proteome</keyword>
<organism evidence="1 2">
    <name type="scientific">Crassaminicella indica</name>
    <dbReference type="NCBI Taxonomy" id="2855394"/>
    <lineage>
        <taxon>Bacteria</taxon>
        <taxon>Bacillati</taxon>
        <taxon>Bacillota</taxon>
        <taxon>Clostridia</taxon>
        <taxon>Eubacteriales</taxon>
        <taxon>Clostridiaceae</taxon>
        <taxon>Crassaminicella</taxon>
    </lineage>
</organism>
<dbReference type="RefSeq" id="WP_218281933.1">
    <property type="nucleotide sequence ID" value="NZ_CP078093.1"/>
</dbReference>
<accession>A0ABX8R878</accession>
<reference evidence="1" key="1">
    <citation type="submission" date="2021-07" db="EMBL/GenBank/DDBJ databases">
        <title>Complete genome sequence of Crassaminicella sp. 143-21, isolated from a deep-sea hydrothermal vent.</title>
        <authorList>
            <person name="Li X."/>
        </authorList>
    </citation>
    <scope>NUCLEOTIDE SEQUENCE</scope>
    <source>
        <strain evidence="1">143-21</strain>
    </source>
</reference>